<dbReference type="EMBL" id="JAQQWI010000016">
    <property type="protein sequence ID" value="KAK8008935.1"/>
    <property type="molecule type" value="Genomic_DNA"/>
</dbReference>
<dbReference type="PANTHER" id="PTHR23501:SF49">
    <property type="entry name" value="MAJOR FACILITATOR SUPERFAMILY (MFS) PROFILE DOMAIN-CONTAINING PROTEIN"/>
    <property type="match status" value="1"/>
</dbReference>
<keyword evidence="4 6" id="KW-0472">Membrane</keyword>
<feature type="transmembrane region" description="Helical" evidence="6">
    <location>
        <begin position="351"/>
        <end position="371"/>
    </location>
</feature>
<feature type="transmembrane region" description="Helical" evidence="6">
    <location>
        <begin position="643"/>
        <end position="664"/>
    </location>
</feature>
<feature type="transmembrane region" description="Helical" evidence="6">
    <location>
        <begin position="250"/>
        <end position="270"/>
    </location>
</feature>
<dbReference type="CDD" id="cd17502">
    <property type="entry name" value="MFS_Azr1_MDR_like"/>
    <property type="match status" value="1"/>
</dbReference>
<evidence type="ECO:0000256" key="5">
    <source>
        <dbReference type="SAM" id="MobiDB-lite"/>
    </source>
</evidence>
<comment type="subcellular location">
    <subcellularLocation>
        <location evidence="1">Membrane</location>
        <topology evidence="1">Multi-pass membrane protein</topology>
    </subcellularLocation>
</comment>
<keyword evidence="3 6" id="KW-1133">Transmembrane helix</keyword>
<name>A0ABR1REM5_9PEZI</name>
<feature type="transmembrane region" description="Helical" evidence="6">
    <location>
        <begin position="321"/>
        <end position="339"/>
    </location>
</feature>
<feature type="transmembrane region" description="Helical" evidence="6">
    <location>
        <begin position="610"/>
        <end position="631"/>
    </location>
</feature>
<evidence type="ECO:0000259" key="7">
    <source>
        <dbReference type="PROSITE" id="PS50850"/>
    </source>
</evidence>
<feature type="transmembrane region" description="Helical" evidence="6">
    <location>
        <begin position="409"/>
        <end position="430"/>
    </location>
</feature>
<feature type="transmembrane region" description="Helical" evidence="6">
    <location>
        <begin position="291"/>
        <end position="309"/>
    </location>
</feature>
<gene>
    <name evidence="8" type="ORF">PG991_011486</name>
</gene>
<dbReference type="SUPFAM" id="SSF103473">
    <property type="entry name" value="MFS general substrate transporter"/>
    <property type="match status" value="1"/>
</dbReference>
<feature type="compositionally biased region" description="Basic and acidic residues" evidence="5">
    <location>
        <begin position="55"/>
        <end position="67"/>
    </location>
</feature>
<feature type="transmembrane region" description="Helical" evidence="6">
    <location>
        <begin position="450"/>
        <end position="469"/>
    </location>
</feature>
<dbReference type="Proteomes" id="UP001396898">
    <property type="component" value="Unassembled WGS sequence"/>
</dbReference>
<evidence type="ECO:0000256" key="4">
    <source>
        <dbReference type="ARBA" id="ARBA00023136"/>
    </source>
</evidence>
<keyword evidence="9" id="KW-1185">Reference proteome</keyword>
<sequence length="760" mass="82092">MSTFEPINPGATRKKMAAPGGTDWPLRLSSSSSSDDLPGAIGTEGEKAVQPSPANEDRRASYDHNDDLSLSPVPNRGPQNHDSLGDSDHFGSIYRHSQCFSTTTSERPLRQADSFYERPLSFNADEPEEQLDVPESAHIKDDTKGRSRFSLDNERFSVLSDILLMYSPGLSRLASNSSQENHYLKNRERRLQVLTPISEQRHPGKAGARLSRHTIPWEPSVEDSPDADRVDKSLRDALDKTQSSNNEVQGLSLGLLITGLSLVVFLISIDRTIITTAIPYITAEFHSTPDIGWYGSSYLLTACAFQPVFGRVFTLFHIKWSYMLAMFMFLLGSLISGVAPSSMTLIIGRAVAGFGSAGILTGSFVIVATGVPLKARPIYTAIVGLMFGVGATVGPLIGGVFTDLATWRWCFYINLPAGAVTVIVMVLVFHPAPQTHLHRPFVDRLIDLDIIGNFILLGTSVMLFLALEFTTTGESWSSVKTIGLLSGFGAGVLAFVIWQWWKQDGALIPPSIVTQRTVAAACLTGFFTYGALLIHTYFMPIWFQAVWGYTAIQSGVAMIPYFVANALFSLFSGIFVSKVGYFTPPAILGSAIGTIGCGMFTLFRPSMSTVMWIGLQILASAGFGMSIQQGFTAVQTVLSKDDVAVGTASVVAAQSLGGAVFISVGNNVFQARLRSIIVADNLKGIDIDAVVAAGATAFRHLVPKNELDQLILDYNGALQTVFLVAVPLAGLAFLSCCCLEWNSVKGKPTSTTEASEKGRS</sequence>
<evidence type="ECO:0000256" key="3">
    <source>
        <dbReference type="ARBA" id="ARBA00022989"/>
    </source>
</evidence>
<feature type="transmembrane region" description="Helical" evidence="6">
    <location>
        <begin position="377"/>
        <end position="397"/>
    </location>
</feature>
<evidence type="ECO:0000256" key="6">
    <source>
        <dbReference type="SAM" id="Phobius"/>
    </source>
</evidence>
<dbReference type="InterPro" id="IPR036259">
    <property type="entry name" value="MFS_trans_sf"/>
</dbReference>
<accession>A0ABR1REM5</accession>
<evidence type="ECO:0000313" key="8">
    <source>
        <dbReference type="EMBL" id="KAK8008935.1"/>
    </source>
</evidence>
<evidence type="ECO:0000313" key="9">
    <source>
        <dbReference type="Proteomes" id="UP001396898"/>
    </source>
</evidence>
<reference evidence="8 9" key="1">
    <citation type="submission" date="2023-01" db="EMBL/GenBank/DDBJ databases">
        <title>Analysis of 21 Apiospora genomes using comparative genomics revels a genus with tremendous synthesis potential of carbohydrate active enzymes and secondary metabolites.</title>
        <authorList>
            <person name="Sorensen T."/>
        </authorList>
    </citation>
    <scope>NUCLEOTIDE SEQUENCE [LARGE SCALE GENOMIC DNA]</scope>
    <source>
        <strain evidence="8 9">CBS 20057</strain>
    </source>
</reference>
<feature type="region of interest" description="Disordered" evidence="5">
    <location>
        <begin position="1"/>
        <end position="88"/>
    </location>
</feature>
<dbReference type="InterPro" id="IPR020846">
    <property type="entry name" value="MFS_dom"/>
</dbReference>
<keyword evidence="2 6" id="KW-0812">Transmembrane</keyword>
<feature type="transmembrane region" description="Helical" evidence="6">
    <location>
        <begin position="555"/>
        <end position="576"/>
    </location>
</feature>
<feature type="transmembrane region" description="Helical" evidence="6">
    <location>
        <begin position="481"/>
        <end position="498"/>
    </location>
</feature>
<feature type="domain" description="Major facilitator superfamily (MFS) profile" evidence="7">
    <location>
        <begin position="256"/>
        <end position="706"/>
    </location>
</feature>
<dbReference type="Gene3D" id="1.20.1250.20">
    <property type="entry name" value="MFS general substrate transporter like domains"/>
    <property type="match status" value="1"/>
</dbReference>
<feature type="transmembrane region" description="Helical" evidence="6">
    <location>
        <begin position="518"/>
        <end position="543"/>
    </location>
</feature>
<evidence type="ECO:0000256" key="1">
    <source>
        <dbReference type="ARBA" id="ARBA00004141"/>
    </source>
</evidence>
<dbReference type="InterPro" id="IPR011701">
    <property type="entry name" value="MFS"/>
</dbReference>
<proteinExistence type="predicted"/>
<comment type="caution">
    <text evidence="8">The sequence shown here is derived from an EMBL/GenBank/DDBJ whole genome shotgun (WGS) entry which is preliminary data.</text>
</comment>
<dbReference type="PROSITE" id="PS50850">
    <property type="entry name" value="MFS"/>
    <property type="match status" value="1"/>
</dbReference>
<protein>
    <submittedName>
        <fullName evidence="8">Efflux pump</fullName>
    </submittedName>
</protein>
<feature type="transmembrane region" description="Helical" evidence="6">
    <location>
        <begin position="582"/>
        <end position="603"/>
    </location>
</feature>
<organism evidence="8 9">
    <name type="scientific">Apiospora marii</name>
    <dbReference type="NCBI Taxonomy" id="335849"/>
    <lineage>
        <taxon>Eukaryota</taxon>
        <taxon>Fungi</taxon>
        <taxon>Dikarya</taxon>
        <taxon>Ascomycota</taxon>
        <taxon>Pezizomycotina</taxon>
        <taxon>Sordariomycetes</taxon>
        <taxon>Xylariomycetidae</taxon>
        <taxon>Amphisphaeriales</taxon>
        <taxon>Apiosporaceae</taxon>
        <taxon>Apiospora</taxon>
    </lineage>
</organism>
<dbReference type="Gene3D" id="1.20.1720.10">
    <property type="entry name" value="Multidrug resistance protein D"/>
    <property type="match status" value="1"/>
</dbReference>
<dbReference type="Pfam" id="PF07690">
    <property type="entry name" value="MFS_1"/>
    <property type="match status" value="1"/>
</dbReference>
<dbReference type="PANTHER" id="PTHR23501">
    <property type="entry name" value="MAJOR FACILITATOR SUPERFAMILY"/>
    <property type="match status" value="1"/>
</dbReference>
<evidence type="ECO:0000256" key="2">
    <source>
        <dbReference type="ARBA" id="ARBA00022692"/>
    </source>
</evidence>
<feature type="region of interest" description="Disordered" evidence="5">
    <location>
        <begin position="196"/>
        <end position="228"/>
    </location>
</feature>